<dbReference type="Pfam" id="PF00201">
    <property type="entry name" value="UDPGT"/>
    <property type="match status" value="1"/>
</dbReference>
<dbReference type="GO" id="GO:0035251">
    <property type="term" value="F:UDP-glucosyltransferase activity"/>
    <property type="evidence" value="ECO:0007669"/>
    <property type="project" value="TreeGrafter"/>
</dbReference>
<keyword evidence="3 6" id="KW-0328">Glycosyltransferase</keyword>
<dbReference type="EMBL" id="KM401926">
    <property type="protein sequence ID" value="AKA44594.1"/>
    <property type="molecule type" value="mRNA"/>
</dbReference>
<keyword evidence="5" id="KW-0414">Isoprene biosynthesis</keyword>
<evidence type="ECO:0000256" key="1">
    <source>
        <dbReference type="ARBA" id="ARBA00004721"/>
    </source>
</evidence>
<evidence type="ECO:0000256" key="4">
    <source>
        <dbReference type="ARBA" id="ARBA00022679"/>
    </source>
</evidence>
<evidence type="ECO:0000256" key="5">
    <source>
        <dbReference type="ARBA" id="ARBA00023229"/>
    </source>
</evidence>
<sequence>MGGQLHVFFFPMLAQGHMIPMLDIAKLFASRGVNATIITTPLNAPIFSKAVEKTKQLGFELSLRIIKFPAVPGLPEGCENTDQLTSPEMFPTFFNAAISLKEQVEQLLQEYRPNCLVADMFFPWATDVAAKFDIPRLVFHGSSFFALCATEQVRLHKPFNNLLSDSEHFVLPNLPHDVKLTRSQLSPHDRAAVETEFSKMQIRIRESEQRSYGVIVNSFYELEPDYADHYRDVLKRKAWHIGPVSLCNRGIEDKAQRGKKAAIDEDECLEWLDSKKPNSVIYVCFGSVCNFPSSQLYELAMGLENSGQEFIWAVRKGKNEEENEKWMPEGFEERIKGKGLIIRGWAPQVLILDHEAIGGFVTHCGWNSSLEGITAGVPLVTWPSFADQFFNEKLVTEILRIGVAVGAKEWVVGGARGGVKRDAIETAVKRLMVGEEAEERRNRAKALKEMAIKAVEEGGSSYLDLDALIKELSFYHS</sequence>
<proteinExistence type="evidence at transcript level"/>
<dbReference type="UniPathway" id="UPA00213"/>
<protein>
    <recommendedName>
        <fullName evidence="7">Glycosyltransferase</fullName>
        <ecNumber evidence="7">2.4.1.-</ecNumber>
    </recommendedName>
</protein>
<keyword evidence="4 6" id="KW-0808">Transferase</keyword>
<comment type="similarity">
    <text evidence="2 6">Belongs to the UDP-glycosyltransferase family.</text>
</comment>
<accession>A0A0D5ZDI7</accession>
<dbReference type="FunFam" id="3.40.50.2000:FF:000047">
    <property type="entry name" value="Glycosyltransferase"/>
    <property type="match status" value="1"/>
</dbReference>
<evidence type="ECO:0000256" key="6">
    <source>
        <dbReference type="RuleBase" id="RU003718"/>
    </source>
</evidence>
<dbReference type="CDD" id="cd03784">
    <property type="entry name" value="GT1_Gtf-like"/>
    <property type="match status" value="1"/>
</dbReference>
<dbReference type="SUPFAM" id="SSF53756">
    <property type="entry name" value="UDP-Glycosyltransferase/glycogen phosphorylase"/>
    <property type="match status" value="1"/>
</dbReference>
<dbReference type="PROSITE" id="PS00375">
    <property type="entry name" value="UDPGT"/>
    <property type="match status" value="1"/>
</dbReference>
<evidence type="ECO:0000256" key="2">
    <source>
        <dbReference type="ARBA" id="ARBA00009995"/>
    </source>
</evidence>
<dbReference type="PANTHER" id="PTHR48047:SF45">
    <property type="entry name" value="SCOPOLETIN GLUCOSYLTRANSFERASE-LIKE"/>
    <property type="match status" value="1"/>
</dbReference>
<dbReference type="AlphaFoldDB" id="A0A0D5ZDI7"/>
<dbReference type="GO" id="GO:0016114">
    <property type="term" value="P:terpenoid biosynthetic process"/>
    <property type="evidence" value="ECO:0007669"/>
    <property type="project" value="UniProtKB-UniPathway"/>
</dbReference>
<dbReference type="PANTHER" id="PTHR48047">
    <property type="entry name" value="GLYCOSYLTRANSFERASE"/>
    <property type="match status" value="1"/>
</dbReference>
<evidence type="ECO:0000256" key="3">
    <source>
        <dbReference type="ARBA" id="ARBA00022676"/>
    </source>
</evidence>
<reference evidence="8" key="1">
    <citation type="journal article" date="2015" name="Metab. Eng.">
        <title>Production of bioactive ginsenosides Rh2 and Rg3 by metabolically engineered yeasts.</title>
        <authorList>
            <person name="Wang P."/>
            <person name="Wei Y."/>
            <person name="Fan Y."/>
            <person name="Liu Q."/>
            <person name="Wei W."/>
            <person name="Yang C."/>
            <person name="Zhang L."/>
            <person name="Zhao G."/>
            <person name="Yue J."/>
            <person name="Yan X."/>
            <person name="Zhou Z."/>
        </authorList>
    </citation>
    <scope>NUCLEOTIDE SEQUENCE</scope>
</reference>
<name>A0A0D5ZDI7_PANGI</name>
<dbReference type="InterPro" id="IPR035595">
    <property type="entry name" value="UDP_glycos_trans_CS"/>
</dbReference>
<evidence type="ECO:0000313" key="8">
    <source>
        <dbReference type="EMBL" id="AKA44594.1"/>
    </source>
</evidence>
<dbReference type="SMR" id="A0A0D5ZDI7"/>
<evidence type="ECO:0000256" key="7">
    <source>
        <dbReference type="RuleBase" id="RU362057"/>
    </source>
</evidence>
<dbReference type="EC" id="2.4.1.-" evidence="7"/>
<dbReference type="Gene3D" id="3.40.50.2000">
    <property type="entry name" value="Glycogen Phosphorylase B"/>
    <property type="match status" value="2"/>
</dbReference>
<comment type="pathway">
    <text evidence="1">Secondary metabolite biosynthesis; terpenoid biosynthesis.</text>
</comment>
<organism evidence="8">
    <name type="scientific">Panax ginseng</name>
    <name type="common">Korean ginseng</name>
    <dbReference type="NCBI Taxonomy" id="4054"/>
    <lineage>
        <taxon>Eukaryota</taxon>
        <taxon>Viridiplantae</taxon>
        <taxon>Streptophyta</taxon>
        <taxon>Embryophyta</taxon>
        <taxon>Tracheophyta</taxon>
        <taxon>Spermatophyta</taxon>
        <taxon>Magnoliopsida</taxon>
        <taxon>eudicotyledons</taxon>
        <taxon>Gunneridae</taxon>
        <taxon>Pentapetalae</taxon>
        <taxon>asterids</taxon>
        <taxon>campanulids</taxon>
        <taxon>Apiales</taxon>
        <taxon>Araliaceae</taxon>
        <taxon>Panax</taxon>
    </lineage>
</organism>
<dbReference type="InterPro" id="IPR002213">
    <property type="entry name" value="UDP_glucos_trans"/>
</dbReference>
<dbReference type="FunFam" id="3.40.50.2000:FF:000071">
    <property type="entry name" value="Glycosyltransferase"/>
    <property type="match status" value="1"/>
</dbReference>